<gene>
    <name evidence="2" type="ordered locus">Tcur_0490</name>
</gene>
<dbReference type="AlphaFoldDB" id="D1A3G2"/>
<sequence length="83" mass="9241">MNIQQIAQALERAHPGWVVIPGYYSGHFTAIPGAFYRYRDSGMIIADDPDELERRIRLVEKSAAQNGAGQPSSVRRDVASPDR</sequence>
<dbReference type="STRING" id="471852.Tcur_0490"/>
<protein>
    <submittedName>
        <fullName evidence="2">Uncharacterized protein</fullName>
    </submittedName>
</protein>
<dbReference type="KEGG" id="tcu:Tcur_0490"/>
<dbReference type="OrthoDB" id="3542573at2"/>
<evidence type="ECO:0000313" key="3">
    <source>
        <dbReference type="Proteomes" id="UP000001918"/>
    </source>
</evidence>
<feature type="compositionally biased region" description="Polar residues" evidence="1">
    <location>
        <begin position="63"/>
        <end position="73"/>
    </location>
</feature>
<accession>D1A3G2</accession>
<evidence type="ECO:0000256" key="1">
    <source>
        <dbReference type="SAM" id="MobiDB-lite"/>
    </source>
</evidence>
<dbReference type="RefSeq" id="WP_012850871.1">
    <property type="nucleotide sequence ID" value="NC_013510.1"/>
</dbReference>
<feature type="compositionally biased region" description="Basic and acidic residues" evidence="1">
    <location>
        <begin position="74"/>
        <end position="83"/>
    </location>
</feature>
<dbReference type="EMBL" id="CP001738">
    <property type="protein sequence ID" value="ACY96087.1"/>
    <property type="molecule type" value="Genomic_DNA"/>
</dbReference>
<evidence type="ECO:0000313" key="2">
    <source>
        <dbReference type="EMBL" id="ACY96087.1"/>
    </source>
</evidence>
<dbReference type="HOGENOM" id="CLU_2541474_0_0_11"/>
<proteinExistence type="predicted"/>
<keyword evidence="3" id="KW-1185">Reference proteome</keyword>
<dbReference type="Proteomes" id="UP000001918">
    <property type="component" value="Chromosome"/>
</dbReference>
<reference evidence="2 3" key="1">
    <citation type="journal article" date="2011" name="Stand. Genomic Sci.">
        <title>Complete genome sequence of Thermomonospora curvata type strain (B9).</title>
        <authorList>
            <person name="Chertkov O."/>
            <person name="Sikorski J."/>
            <person name="Nolan M."/>
            <person name="Lapidus A."/>
            <person name="Lucas S."/>
            <person name="Del Rio T.G."/>
            <person name="Tice H."/>
            <person name="Cheng J.F."/>
            <person name="Goodwin L."/>
            <person name="Pitluck S."/>
            <person name="Liolios K."/>
            <person name="Ivanova N."/>
            <person name="Mavromatis K."/>
            <person name="Mikhailova N."/>
            <person name="Ovchinnikova G."/>
            <person name="Pati A."/>
            <person name="Chen A."/>
            <person name="Palaniappan K."/>
            <person name="Djao O.D."/>
            <person name="Land M."/>
            <person name="Hauser L."/>
            <person name="Chang Y.J."/>
            <person name="Jeffries C.D."/>
            <person name="Brettin T."/>
            <person name="Han C."/>
            <person name="Detter J.C."/>
            <person name="Rohde M."/>
            <person name="Goker M."/>
            <person name="Woyke T."/>
            <person name="Bristow J."/>
            <person name="Eisen J.A."/>
            <person name="Markowitz V."/>
            <person name="Hugenholtz P."/>
            <person name="Klenk H.P."/>
            <person name="Kyrpides N.C."/>
        </authorList>
    </citation>
    <scope>NUCLEOTIDE SEQUENCE [LARGE SCALE GENOMIC DNA]</scope>
    <source>
        <strain evidence="3">ATCC 19995 / DSM 43183 / JCM 3096 / KCTC 9072 / NBRC 15933 / NCIMB 10081 / Henssen B9</strain>
    </source>
</reference>
<organism evidence="2 3">
    <name type="scientific">Thermomonospora curvata (strain ATCC 19995 / DSM 43183 / JCM 3096 / KCTC 9072 / NBRC 15933 / NCIMB 10081 / Henssen B9)</name>
    <dbReference type="NCBI Taxonomy" id="471852"/>
    <lineage>
        <taxon>Bacteria</taxon>
        <taxon>Bacillati</taxon>
        <taxon>Actinomycetota</taxon>
        <taxon>Actinomycetes</taxon>
        <taxon>Streptosporangiales</taxon>
        <taxon>Thermomonosporaceae</taxon>
        <taxon>Thermomonospora</taxon>
    </lineage>
</organism>
<name>D1A3G2_THECD</name>
<feature type="region of interest" description="Disordered" evidence="1">
    <location>
        <begin position="62"/>
        <end position="83"/>
    </location>
</feature>